<sequence>MEAGLHIDRSGKFAISRPDPDLVLGAFINVVKVSVRRAKRLGLDGLVVVMPDVKGFLPPDVMARKDMVTEWAASAQDEMITEWGRLTAGSMKLVLVVPENYIDRERIGVAIARIHGLAANVVPTEREAFDWLAHTKLPPNLPRLGPFPPHHRHR</sequence>
<dbReference type="RefSeq" id="WP_194930732.1">
    <property type="nucleotide sequence ID" value="NZ_JADLZT010000004.1"/>
</dbReference>
<name>A0ABS0B5N5_9GAMM</name>
<evidence type="ECO:0000313" key="1">
    <source>
        <dbReference type="EMBL" id="MBF6024143.1"/>
    </source>
</evidence>
<dbReference type="Proteomes" id="UP001429984">
    <property type="component" value="Unassembled WGS sequence"/>
</dbReference>
<reference evidence="1 2" key="1">
    <citation type="submission" date="2020-11" db="EMBL/GenBank/DDBJ databases">
        <title>Draft Genome Sequence and Secondary Metabolite Biosynthetic Potential of the Lysobacter niastensis Type strain DSM 18481.</title>
        <authorList>
            <person name="Turrini P."/>
            <person name="Artuso I."/>
            <person name="Tescari M."/>
            <person name="Lugli G.A."/>
            <person name="Frangipani E."/>
            <person name="Ventura M."/>
            <person name="Visca P."/>
        </authorList>
    </citation>
    <scope>NUCLEOTIDE SEQUENCE [LARGE SCALE GENOMIC DNA]</scope>
    <source>
        <strain evidence="1 2">DSM 18481</strain>
    </source>
</reference>
<accession>A0ABS0B5N5</accession>
<gene>
    <name evidence="1" type="ORF">IU514_08875</name>
</gene>
<organism evidence="1 2">
    <name type="scientific">Lysobacter niastensis</name>
    <dbReference type="NCBI Taxonomy" id="380629"/>
    <lineage>
        <taxon>Bacteria</taxon>
        <taxon>Pseudomonadati</taxon>
        <taxon>Pseudomonadota</taxon>
        <taxon>Gammaproteobacteria</taxon>
        <taxon>Lysobacterales</taxon>
        <taxon>Lysobacteraceae</taxon>
        <taxon>Lysobacter</taxon>
    </lineage>
</organism>
<proteinExistence type="predicted"/>
<evidence type="ECO:0000313" key="2">
    <source>
        <dbReference type="Proteomes" id="UP001429984"/>
    </source>
</evidence>
<comment type="caution">
    <text evidence="1">The sequence shown here is derived from an EMBL/GenBank/DDBJ whole genome shotgun (WGS) entry which is preliminary data.</text>
</comment>
<protein>
    <submittedName>
        <fullName evidence="1">Uncharacterized protein</fullName>
    </submittedName>
</protein>
<dbReference type="EMBL" id="JADLZT010000004">
    <property type="protein sequence ID" value="MBF6024143.1"/>
    <property type="molecule type" value="Genomic_DNA"/>
</dbReference>
<keyword evidence="2" id="KW-1185">Reference proteome</keyword>